<evidence type="ECO:0000313" key="2">
    <source>
        <dbReference type="EMBL" id="GLY57822.1"/>
    </source>
</evidence>
<dbReference type="EMBL" id="BSTG01000003">
    <property type="protein sequence ID" value="GLY57822.1"/>
    <property type="molecule type" value="Genomic_DNA"/>
</dbReference>
<comment type="caution">
    <text evidence="2">The sequence shown here is derived from an EMBL/GenBank/DDBJ whole genome shotgun (WGS) entry which is preliminary data.</text>
</comment>
<dbReference type="NCBIfam" id="NF047352">
    <property type="entry name" value="P_loop_sacsin"/>
    <property type="match status" value="1"/>
</dbReference>
<proteinExistence type="predicted"/>
<evidence type="ECO:0000313" key="3">
    <source>
        <dbReference type="Proteomes" id="UP001165168"/>
    </source>
</evidence>
<evidence type="ECO:0008006" key="4">
    <source>
        <dbReference type="Google" id="ProtNLM"/>
    </source>
</evidence>
<name>A0AAV5P7W8_CELCE</name>
<dbReference type="InterPro" id="IPR036890">
    <property type="entry name" value="HATPase_C_sf"/>
</dbReference>
<protein>
    <recommendedName>
        <fullName evidence="4">ATP-binding protein</fullName>
    </recommendedName>
</protein>
<accession>A0AAV5P7W8</accession>
<evidence type="ECO:0000256" key="1">
    <source>
        <dbReference type="SAM" id="MobiDB-lite"/>
    </source>
</evidence>
<reference evidence="2" key="1">
    <citation type="submission" date="2023-03" db="EMBL/GenBank/DDBJ databases">
        <title>Cellulosimicrobium cellulans NBRC 103059.</title>
        <authorList>
            <person name="Ichikawa N."/>
            <person name="Sato H."/>
            <person name="Tonouchi N."/>
        </authorList>
    </citation>
    <scope>NUCLEOTIDE SEQUENCE</scope>
    <source>
        <strain evidence="2">NBRC 103059</strain>
    </source>
</reference>
<organism evidence="2 3">
    <name type="scientific">Cellulosimicrobium cellulans</name>
    <name type="common">Arthrobacter luteus</name>
    <dbReference type="NCBI Taxonomy" id="1710"/>
    <lineage>
        <taxon>Bacteria</taxon>
        <taxon>Bacillati</taxon>
        <taxon>Actinomycetota</taxon>
        <taxon>Actinomycetes</taxon>
        <taxon>Micrococcales</taxon>
        <taxon>Promicromonosporaceae</taxon>
        <taxon>Cellulosimicrobium</taxon>
    </lineage>
</organism>
<feature type="compositionally biased region" description="Basic and acidic residues" evidence="1">
    <location>
        <begin position="410"/>
        <end position="424"/>
    </location>
</feature>
<feature type="region of interest" description="Disordered" evidence="1">
    <location>
        <begin position="1033"/>
        <end position="1055"/>
    </location>
</feature>
<dbReference type="AlphaFoldDB" id="A0AAV5P7W8"/>
<dbReference type="SUPFAM" id="SSF55874">
    <property type="entry name" value="ATPase domain of HSP90 chaperone/DNA topoisomerase II/histidine kinase"/>
    <property type="match status" value="1"/>
</dbReference>
<dbReference type="RefSeq" id="WP_185981308.1">
    <property type="nucleotide sequence ID" value="NZ_BSTG01000003.1"/>
</dbReference>
<sequence length="1055" mass="109644">MTQDVFGTAALRRAVLEAWRSSPTRLREDANTEEDHAHGSYRGRVVVELAQNAADAAVRAGVPGRLRLSLHAPSDPDGRWVLRAANTGEPLDAAGVASLVAMRASATGRGAGAAGGPRTVGRFGVGFAAVRSVADRVRVGAGDHAVELSLDRTRAALDDVVADRPDLAAEVAGRGDRLPVLRLPFPARVEVPAGYDTVVEVELRDDAALDAVRAELADVGDPLLLALPALTEVVVAGDGVAERRVADVDERWTVLRREGTLDPALLADRPVEERGADRWSVTWALPHDAPAPTVLHAPTPTDERLTFPALLLATFPLDPARRHVQRGAVSDHVAHEAGRAFAALLGSLAADRGADVLALVPTGLPASAVDEAVRTAATAALARTPLLPLDVPPDQPGRAGDETWDDPPILDEHDEHDEHGAPQRAERRLLAPAEARVLAGDVGDARVRAELGAAHLVDVPGPLRAVARSLGAQVVDLADVVDDLPLVADPGRWRALYDALAPHAGDRSVLEALGALPVPLLGGQVVRGARGLLLIGDGTDDGSDGGALDPRDAVDLGLRVVDPRAAHPLLERLGARATDLRAVLADGAVRERVLAAADAADAGDDPAAEVERLLALVAAALRDVRDPAGDVLPFWWGELPVPTTDGGWSPARGCALPGTWAADVLDGLDVVDPGIVARWGEPTLRAVGAAAGPTVLRVRDVLTPAPDDDEPDLDPHAPEGWLSDWAGYLEHLAATLGPEAYLGDVLAVADLDAVADGAWPDVLARLAGDPAAREAMLTPVRAEGGRAASARSYTAWWLREELGGPFALDGGPATAFLRPAPPEVAGLDDAALAAVGGVHDLAELDPEEWADLLDGLPPVGSPVDAAAALALWRALEALAESGVRLDPAPARVPALHGGTVVVAAADDVAVAPDPMWAPLRPLVPAGRDLVEEVADLLDVATVTGPGPAPDDPGHREDVPSEVGTVVGERLPRTWERHDDLRVDGVAVPWWVEGRGGADVVVHATGPAGLAAALAVVAGRYGARHVLEEVLRDPRGAQGAVARTAWDDPQSSADAR</sequence>
<gene>
    <name evidence="2" type="ORF">Ccel01_24240</name>
</gene>
<dbReference type="Proteomes" id="UP001165168">
    <property type="component" value="Unassembled WGS sequence"/>
</dbReference>
<feature type="region of interest" description="Disordered" evidence="1">
    <location>
        <begin position="387"/>
        <end position="424"/>
    </location>
</feature>